<reference evidence="2" key="2">
    <citation type="journal article" date="2020" name="Nat. Commun.">
        <title>Large-scale genome sequencing of mycorrhizal fungi provides insights into the early evolution of symbiotic traits.</title>
        <authorList>
            <person name="Miyauchi S."/>
            <person name="Kiss E."/>
            <person name="Kuo A."/>
            <person name="Drula E."/>
            <person name="Kohler A."/>
            <person name="Sanchez-Garcia M."/>
            <person name="Morin E."/>
            <person name="Andreopoulos B."/>
            <person name="Barry K.W."/>
            <person name="Bonito G."/>
            <person name="Buee M."/>
            <person name="Carver A."/>
            <person name="Chen C."/>
            <person name="Cichocki N."/>
            <person name="Clum A."/>
            <person name="Culley D."/>
            <person name="Crous P.W."/>
            <person name="Fauchery L."/>
            <person name="Girlanda M."/>
            <person name="Hayes R.D."/>
            <person name="Keri Z."/>
            <person name="LaButti K."/>
            <person name="Lipzen A."/>
            <person name="Lombard V."/>
            <person name="Magnuson J."/>
            <person name="Maillard F."/>
            <person name="Murat C."/>
            <person name="Nolan M."/>
            <person name="Ohm R.A."/>
            <person name="Pangilinan J."/>
            <person name="Pereira M.F."/>
            <person name="Perotto S."/>
            <person name="Peter M."/>
            <person name="Pfister S."/>
            <person name="Riley R."/>
            <person name="Sitrit Y."/>
            <person name="Stielow J.B."/>
            <person name="Szollosi G."/>
            <person name="Zifcakova L."/>
            <person name="Stursova M."/>
            <person name="Spatafora J.W."/>
            <person name="Tedersoo L."/>
            <person name="Vaario L.M."/>
            <person name="Yamada A."/>
            <person name="Yan M."/>
            <person name="Wang P."/>
            <person name="Xu J."/>
            <person name="Bruns T."/>
            <person name="Baldrian P."/>
            <person name="Vilgalys R."/>
            <person name="Dunand C."/>
            <person name="Henrissat B."/>
            <person name="Grigoriev I.V."/>
            <person name="Hibbett D."/>
            <person name="Nagy L.G."/>
            <person name="Martin F.M."/>
        </authorList>
    </citation>
    <scope>NUCLEOTIDE SEQUENCE</scope>
    <source>
        <strain evidence="2">BED1</strain>
    </source>
</reference>
<evidence type="ECO:0008006" key="4">
    <source>
        <dbReference type="Google" id="ProtNLM"/>
    </source>
</evidence>
<dbReference type="EMBL" id="WHUW01000048">
    <property type="protein sequence ID" value="KAF8431616.1"/>
    <property type="molecule type" value="Genomic_DNA"/>
</dbReference>
<feature type="region of interest" description="Disordered" evidence="1">
    <location>
        <begin position="1"/>
        <end position="28"/>
    </location>
</feature>
<feature type="region of interest" description="Disordered" evidence="1">
    <location>
        <begin position="293"/>
        <end position="336"/>
    </location>
</feature>
<comment type="caution">
    <text evidence="2">The sequence shown here is derived from an EMBL/GenBank/DDBJ whole genome shotgun (WGS) entry which is preliminary data.</text>
</comment>
<evidence type="ECO:0000256" key="1">
    <source>
        <dbReference type="SAM" id="MobiDB-lite"/>
    </source>
</evidence>
<feature type="region of interest" description="Disordered" evidence="1">
    <location>
        <begin position="158"/>
        <end position="190"/>
    </location>
</feature>
<dbReference type="Proteomes" id="UP001194468">
    <property type="component" value="Unassembled WGS sequence"/>
</dbReference>
<reference evidence="2" key="1">
    <citation type="submission" date="2019-10" db="EMBL/GenBank/DDBJ databases">
        <authorList>
            <consortium name="DOE Joint Genome Institute"/>
            <person name="Kuo A."/>
            <person name="Miyauchi S."/>
            <person name="Kiss E."/>
            <person name="Drula E."/>
            <person name="Kohler A."/>
            <person name="Sanchez-Garcia M."/>
            <person name="Andreopoulos B."/>
            <person name="Barry K.W."/>
            <person name="Bonito G."/>
            <person name="Buee M."/>
            <person name="Carver A."/>
            <person name="Chen C."/>
            <person name="Cichocki N."/>
            <person name="Clum A."/>
            <person name="Culley D."/>
            <person name="Crous P.W."/>
            <person name="Fauchery L."/>
            <person name="Girlanda M."/>
            <person name="Hayes R."/>
            <person name="Keri Z."/>
            <person name="LaButti K."/>
            <person name="Lipzen A."/>
            <person name="Lombard V."/>
            <person name="Magnuson J."/>
            <person name="Maillard F."/>
            <person name="Morin E."/>
            <person name="Murat C."/>
            <person name="Nolan M."/>
            <person name="Ohm R."/>
            <person name="Pangilinan J."/>
            <person name="Pereira M."/>
            <person name="Perotto S."/>
            <person name="Peter M."/>
            <person name="Riley R."/>
            <person name="Sitrit Y."/>
            <person name="Stielow B."/>
            <person name="Szollosi G."/>
            <person name="Zifcakova L."/>
            <person name="Stursova M."/>
            <person name="Spatafora J.W."/>
            <person name="Tedersoo L."/>
            <person name="Vaario L.-M."/>
            <person name="Yamada A."/>
            <person name="Yan M."/>
            <person name="Wang P."/>
            <person name="Xu J."/>
            <person name="Bruns T."/>
            <person name="Baldrian P."/>
            <person name="Vilgalys R."/>
            <person name="Henrissat B."/>
            <person name="Grigoriev I.V."/>
            <person name="Hibbett D."/>
            <person name="Nagy L.G."/>
            <person name="Martin F.M."/>
        </authorList>
    </citation>
    <scope>NUCLEOTIDE SEQUENCE</scope>
    <source>
        <strain evidence="2">BED1</strain>
    </source>
</reference>
<dbReference type="CDD" id="cd18724">
    <property type="entry name" value="PIN_LabA-like"/>
    <property type="match status" value="1"/>
</dbReference>
<proteinExistence type="predicted"/>
<accession>A0AAD4BIM7</accession>
<feature type="region of interest" description="Disordered" evidence="1">
    <location>
        <begin position="118"/>
        <end position="142"/>
    </location>
</feature>
<evidence type="ECO:0000313" key="3">
    <source>
        <dbReference type="Proteomes" id="UP001194468"/>
    </source>
</evidence>
<protein>
    <recommendedName>
        <fullName evidence="4">NYN domain-containing protein</fullName>
    </recommendedName>
</protein>
<sequence length="674" mass="74025">MIHSSSEATSNSPTPISPFSTYSRLSEATSDEAPDLGAFNTVFRELQQFQIGPPRLLHTSLPTIAVHADHDVDVDVDYERDSASPRSARLPTDSEANAGSTVWTQGIIASYFDPSVTSVQTRRSAVDDRSRGTASATDDDHTRVRRRLGRLYVRSASVSALGSGEGGDGEEEDEEEEDDSDSETEGEGDALACTTVVGSVVSDAVVDDPEHPTLGTIDSVIEFLMSERDRVQAGRLVERRITQHYSSTSDGGVRQRQEAEARRAKKRRKKKPMKTIQILKRVVPDAVETVSETTVNVEDASGDADRDAAEAEGDSSSSLEHGRHHYRSTPSTPPRTNRVLVKRDVSLKHSKSTPTLKVQTIPPDPQILKLRCLAHKLRLRFPENHERITTLLTQDFSGGESDFSDPRGPAPRSRDTLIHVFIDHSNILIGLLTHHKRHRSGSRRPKRLSHGALALLLERGRPITRRCLVTSSPLYQPMDSAIQLGYDVRVYARVPDNAGGPSASLSANWRKSDSHSASTSTSKTHARGHSTGNISTDSDRATGSGSRSGSVARGVAGHSEKTTRTRYREQGVDELLQLKLHQAIAATDPPPPNATIVLATGDGNVGQFNEEGFLGPVRLALQRGWKIELYAWEEGLSRAWKRTFSDGPWKERFRIIKMEDFADDLLEVDPAEGR</sequence>
<feature type="compositionally biased region" description="Basic and acidic residues" evidence="1">
    <location>
        <begin position="253"/>
        <end position="262"/>
    </location>
</feature>
<feature type="region of interest" description="Disordered" evidence="1">
    <location>
        <begin position="242"/>
        <end position="274"/>
    </location>
</feature>
<dbReference type="AlphaFoldDB" id="A0AAD4BIM7"/>
<feature type="region of interest" description="Disordered" evidence="1">
    <location>
        <begin position="500"/>
        <end position="565"/>
    </location>
</feature>
<name>A0AAD4BIM7_BOLED</name>
<feature type="compositionally biased region" description="Basic residues" evidence="1">
    <location>
        <begin position="263"/>
        <end position="273"/>
    </location>
</feature>
<feature type="compositionally biased region" description="Acidic residues" evidence="1">
    <location>
        <begin position="167"/>
        <end position="188"/>
    </location>
</feature>
<gene>
    <name evidence="2" type="ORF">L210DRAFT_2909594</name>
</gene>
<evidence type="ECO:0000313" key="2">
    <source>
        <dbReference type="EMBL" id="KAF8431616.1"/>
    </source>
</evidence>
<feature type="compositionally biased region" description="Low complexity" evidence="1">
    <location>
        <begin position="543"/>
        <end position="557"/>
    </location>
</feature>
<organism evidence="2 3">
    <name type="scientific">Boletus edulis BED1</name>
    <dbReference type="NCBI Taxonomy" id="1328754"/>
    <lineage>
        <taxon>Eukaryota</taxon>
        <taxon>Fungi</taxon>
        <taxon>Dikarya</taxon>
        <taxon>Basidiomycota</taxon>
        <taxon>Agaricomycotina</taxon>
        <taxon>Agaricomycetes</taxon>
        <taxon>Agaricomycetidae</taxon>
        <taxon>Boletales</taxon>
        <taxon>Boletineae</taxon>
        <taxon>Boletaceae</taxon>
        <taxon>Boletoideae</taxon>
        <taxon>Boletus</taxon>
    </lineage>
</organism>
<keyword evidence="3" id="KW-1185">Reference proteome</keyword>